<sequence>MVTGMYFDDLPHVNLDSPAFQNLYKRACSELAVELSHKSNQRTKQIVGQYQKIDKADGGKPDEIALYAFVAVGLRPSHGKNITFRHNEARMLFDALMAYKTQNEQAGESSASPPVESPDKSSAPAPENPDESSASPSPKNSEETSDDEEIFEFGVFQPGQEDDPFAKAKHYDRVTGFPLRRQEVKKERQTLIPLLPAILTRRRNSSVPGGRTLNLLSRLDPKMCFFPLQTGISKKTVSLSEPGSWENPPIAG</sequence>
<accession>A0A0U5FVM9</accession>
<proteinExistence type="predicted"/>
<keyword evidence="3" id="KW-1185">Reference proteome</keyword>
<dbReference type="Proteomes" id="UP000054771">
    <property type="component" value="Unassembled WGS sequence"/>
</dbReference>
<evidence type="ECO:0000256" key="1">
    <source>
        <dbReference type="SAM" id="MobiDB-lite"/>
    </source>
</evidence>
<reference evidence="3" key="1">
    <citation type="journal article" date="2016" name="Genome Announc.">
        <title>Draft genome sequences of fungus Aspergillus calidoustus.</title>
        <authorList>
            <person name="Horn F."/>
            <person name="Linde J."/>
            <person name="Mattern D.J."/>
            <person name="Walther G."/>
            <person name="Guthke R."/>
            <person name="Scherlach K."/>
            <person name="Martin K."/>
            <person name="Brakhage A.A."/>
            <person name="Petzke L."/>
            <person name="Valiante V."/>
        </authorList>
    </citation>
    <scope>NUCLEOTIDE SEQUENCE [LARGE SCALE GENOMIC DNA]</scope>
    <source>
        <strain evidence="3">SF006504</strain>
    </source>
</reference>
<name>A0A0U5FVM9_ASPCI</name>
<feature type="region of interest" description="Disordered" evidence="1">
    <location>
        <begin position="103"/>
        <end position="147"/>
    </location>
</feature>
<evidence type="ECO:0000313" key="2">
    <source>
        <dbReference type="EMBL" id="CEL02382.1"/>
    </source>
</evidence>
<organism evidence="2 3">
    <name type="scientific">Aspergillus calidoustus</name>
    <dbReference type="NCBI Taxonomy" id="454130"/>
    <lineage>
        <taxon>Eukaryota</taxon>
        <taxon>Fungi</taxon>
        <taxon>Dikarya</taxon>
        <taxon>Ascomycota</taxon>
        <taxon>Pezizomycotina</taxon>
        <taxon>Eurotiomycetes</taxon>
        <taxon>Eurotiomycetidae</taxon>
        <taxon>Eurotiales</taxon>
        <taxon>Aspergillaceae</taxon>
        <taxon>Aspergillus</taxon>
        <taxon>Aspergillus subgen. Nidulantes</taxon>
    </lineage>
</organism>
<gene>
    <name evidence="2" type="ORF">ASPCAL03553</name>
</gene>
<feature type="compositionally biased region" description="Polar residues" evidence="1">
    <location>
        <begin position="103"/>
        <end position="112"/>
    </location>
</feature>
<evidence type="ECO:0000313" key="3">
    <source>
        <dbReference type="Proteomes" id="UP000054771"/>
    </source>
</evidence>
<dbReference type="EMBL" id="CDMC01000003">
    <property type="protein sequence ID" value="CEL02382.1"/>
    <property type="molecule type" value="Genomic_DNA"/>
</dbReference>
<protein>
    <submittedName>
        <fullName evidence="2">Uncharacterized protein</fullName>
    </submittedName>
</protein>
<dbReference type="AlphaFoldDB" id="A0A0U5FVM9"/>